<evidence type="ECO:0000313" key="2">
    <source>
        <dbReference type="Proteomes" id="UP000001025"/>
    </source>
</evidence>
<dbReference type="HOGENOM" id="CLU_2119172_0_0_0"/>
<dbReference type="InParanoid" id="Q7UGC6"/>
<accession>Q7UGC6</accession>
<dbReference type="KEGG" id="rba:RB7978"/>
<dbReference type="Proteomes" id="UP000001025">
    <property type="component" value="Chromosome"/>
</dbReference>
<dbReference type="STRING" id="243090.RB7978"/>
<gene>
    <name evidence="1" type="ordered locus">RB7978</name>
</gene>
<protein>
    <submittedName>
        <fullName evidence="1">Uncharacterized protein</fullName>
    </submittedName>
</protein>
<evidence type="ECO:0000313" key="1">
    <source>
        <dbReference type="EMBL" id="CAD78403.1"/>
    </source>
</evidence>
<proteinExistence type="predicted"/>
<dbReference type="EnsemblBacteria" id="CAD78403">
    <property type="protein sequence ID" value="CAD78403"/>
    <property type="gene ID" value="RB7978"/>
</dbReference>
<name>Q7UGC6_RHOBA</name>
<sequence length="114" mass="12584">MRQPTNTLRRSLNWGVKHRTTVWTSRGLSFQLGTLPRVFKPWLNLSCNGLVAFRVSGFLSIPYPAVPHNRSRSNAWPSAQGVSSLLPLTLVLRPIVGAKVSSGSEWMAVVGPFL</sequence>
<dbReference type="EMBL" id="BX294147">
    <property type="protein sequence ID" value="CAD78403.1"/>
    <property type="molecule type" value="Genomic_DNA"/>
</dbReference>
<keyword evidence="2" id="KW-1185">Reference proteome</keyword>
<dbReference type="AlphaFoldDB" id="Q7UGC6"/>
<organism evidence="1 2">
    <name type="scientific">Rhodopirellula baltica (strain DSM 10527 / NCIMB 13988 / SH1)</name>
    <dbReference type="NCBI Taxonomy" id="243090"/>
    <lineage>
        <taxon>Bacteria</taxon>
        <taxon>Pseudomonadati</taxon>
        <taxon>Planctomycetota</taxon>
        <taxon>Planctomycetia</taxon>
        <taxon>Pirellulales</taxon>
        <taxon>Pirellulaceae</taxon>
        <taxon>Rhodopirellula</taxon>
    </lineage>
</organism>
<reference evidence="1 2" key="1">
    <citation type="journal article" date="2003" name="Proc. Natl. Acad. Sci. U.S.A.">
        <title>Complete genome sequence of the marine planctomycete Pirellula sp. strain 1.</title>
        <authorList>
            <person name="Gloeckner F.O."/>
            <person name="Kube M."/>
            <person name="Bauer M."/>
            <person name="Teeling H."/>
            <person name="Lombardot T."/>
            <person name="Ludwig W."/>
            <person name="Gade D."/>
            <person name="Beck A."/>
            <person name="Borzym K."/>
            <person name="Heitmann K."/>
            <person name="Rabus R."/>
            <person name="Schlesner H."/>
            <person name="Amann R."/>
            <person name="Reinhardt R."/>
        </authorList>
    </citation>
    <scope>NUCLEOTIDE SEQUENCE [LARGE SCALE GENOMIC DNA]</scope>
    <source>
        <strain evidence="2">DSM 10527 / NCIMB 13988 / SH1</strain>
    </source>
</reference>